<feature type="region of interest" description="Disordered" evidence="1">
    <location>
        <begin position="183"/>
        <end position="211"/>
    </location>
</feature>
<gene>
    <name evidence="3" type="ORF">TONV_104</name>
</gene>
<evidence type="ECO:0000256" key="1">
    <source>
        <dbReference type="SAM" id="MobiDB-lite"/>
    </source>
</evidence>
<dbReference type="GeneID" id="22921818"/>
<sequence length="267" mass="31017">MSPLESDDGVNTIYINDMGHDDVDDDCKYSKHSKQCHSRSESPKYRKSHRQAHYYIDHNKKHKPRNHRNCIFKLIIANFVLLLILTGSVFLYLLYFHINDCDFEYYHHHNDTEHNNSISINTDIKTPEHLELLDTVDDIHKILSEMNLIPNIINPISNKMDNVTNQVIDILKQLLHQLKQLQFDSNDTKPPSQSSTTTTVKPDDDNNQSANSNILNILYRPTKSNLSDVADELINYVNYNKHTTTPKPPPLPPKIHIDTFNNNDYDE</sequence>
<dbReference type="Proteomes" id="UP000201058">
    <property type="component" value="Segment"/>
</dbReference>
<evidence type="ECO:0000313" key="3">
    <source>
        <dbReference type="EMBL" id="AJD20164.1"/>
    </source>
</evidence>
<accession>A0A0B4VFX5</accession>
<evidence type="ECO:0000313" key="4">
    <source>
        <dbReference type="Proteomes" id="UP000201058"/>
    </source>
</evidence>
<dbReference type="KEGG" id="vg:22921818"/>
<evidence type="ECO:0000256" key="2">
    <source>
        <dbReference type="SAM" id="Phobius"/>
    </source>
</evidence>
<keyword evidence="2" id="KW-0812">Transmembrane</keyword>
<keyword evidence="2" id="KW-0472">Membrane</keyword>
<dbReference type="RefSeq" id="YP_009116751.1">
    <property type="nucleotide sequence ID" value="NC_026242.1"/>
</dbReference>
<dbReference type="EMBL" id="KM610234">
    <property type="protein sequence ID" value="AJD20164.1"/>
    <property type="molecule type" value="Genomic_DNA"/>
</dbReference>
<feature type="transmembrane region" description="Helical" evidence="2">
    <location>
        <begin position="70"/>
        <end position="95"/>
    </location>
</feature>
<reference evidence="3 4" key="1">
    <citation type="journal article" date="2015" name="J. Virol.">
        <title>The genome of the nucleopolyhedrosis-causing virus from Tipula oleracea sheds new light on the Nudiviridae family.</title>
        <authorList>
            <person name="Bezier A."/>
            <person name="Theze J."/>
            <person name="Gavory F."/>
            <person name="Gaillard J."/>
            <person name="Poulain J."/>
            <person name="Drezen J.M."/>
            <person name="Herniou E.A."/>
        </authorList>
    </citation>
    <scope>NUCLEOTIDE SEQUENCE [LARGE SCALE GENOMIC DNA]</scope>
    <source>
        <strain evidence="3">35</strain>
    </source>
</reference>
<protein>
    <submittedName>
        <fullName evidence="3">Uncharacterized protein</fullName>
    </submittedName>
</protein>
<proteinExistence type="predicted"/>
<organism evidence="3 4">
    <name type="scientific">Tipula oleracea nudivirus</name>
    <dbReference type="NCBI Taxonomy" id="1546257"/>
    <lineage>
        <taxon>Viruses</taxon>
        <taxon>Viruses incertae sedis</taxon>
        <taxon>Naldaviricetes</taxon>
        <taxon>Lefavirales</taxon>
        <taxon>Nudiviridae</taxon>
        <taxon>Deltanudivirus</taxon>
        <taxon>Deltanudivirus tipoleraceae</taxon>
    </lineage>
</organism>
<feature type="compositionally biased region" description="Low complexity" evidence="1">
    <location>
        <begin position="183"/>
        <end position="200"/>
    </location>
</feature>
<keyword evidence="2" id="KW-1133">Transmembrane helix</keyword>
<keyword evidence="4" id="KW-1185">Reference proteome</keyword>
<feature type="region of interest" description="Disordered" evidence="1">
    <location>
        <begin position="243"/>
        <end position="267"/>
    </location>
</feature>
<name>A0A0B4VFX5_9VIRU</name>